<name>A0A1G5HR31_9BACT</name>
<dbReference type="OrthoDB" id="9810112at2"/>
<dbReference type="InterPro" id="IPR003773">
    <property type="entry name" value="Menaquinone_biosynth"/>
</dbReference>
<dbReference type="CDD" id="cd13634">
    <property type="entry name" value="PBP2_Sco4506"/>
    <property type="match status" value="1"/>
</dbReference>
<comment type="function">
    <text evidence="4">Catalyzes the dehydration of chorismate into 3-[(1-carboxyvinyl)oxy]benzoate, a step in the biosynthesis of menaquinone (MK, vitamin K2).</text>
</comment>
<dbReference type="UniPathway" id="UPA00079"/>
<evidence type="ECO:0000256" key="2">
    <source>
        <dbReference type="ARBA" id="ARBA00022428"/>
    </source>
</evidence>
<evidence type="ECO:0000313" key="6">
    <source>
        <dbReference type="Proteomes" id="UP000198870"/>
    </source>
</evidence>
<dbReference type="SUPFAM" id="SSF53850">
    <property type="entry name" value="Periplasmic binding protein-like II"/>
    <property type="match status" value="1"/>
</dbReference>
<dbReference type="GO" id="GO:0009234">
    <property type="term" value="P:menaquinone biosynthetic process"/>
    <property type="evidence" value="ECO:0007669"/>
    <property type="project" value="UniProtKB-UniRule"/>
</dbReference>
<dbReference type="EMBL" id="FMUX01000015">
    <property type="protein sequence ID" value="SCY66332.1"/>
    <property type="molecule type" value="Genomic_DNA"/>
</dbReference>
<keyword evidence="6" id="KW-1185">Reference proteome</keyword>
<reference evidence="5 6" key="1">
    <citation type="submission" date="2016-10" db="EMBL/GenBank/DDBJ databases">
        <authorList>
            <person name="de Groot N.N."/>
        </authorList>
    </citation>
    <scope>NUCLEOTIDE SEQUENCE [LARGE SCALE GENOMIC DNA]</scope>
    <source>
        <strain evidence="5 6">AA1</strain>
    </source>
</reference>
<keyword evidence="3 4" id="KW-0456">Lyase</keyword>
<dbReference type="PANTHER" id="PTHR37690:SF1">
    <property type="entry name" value="CHORISMATE DEHYDRATASE"/>
    <property type="match status" value="1"/>
</dbReference>
<dbReference type="HAMAP" id="MF_00995">
    <property type="entry name" value="MqnA"/>
    <property type="match status" value="1"/>
</dbReference>
<dbReference type="Gene3D" id="3.40.190.10">
    <property type="entry name" value="Periplasmic binding protein-like II"/>
    <property type="match status" value="2"/>
</dbReference>
<dbReference type="Pfam" id="PF02621">
    <property type="entry name" value="VitK2_biosynth"/>
    <property type="match status" value="1"/>
</dbReference>
<organism evidence="5 6">
    <name type="scientific">Desulfoluna spongiiphila</name>
    <dbReference type="NCBI Taxonomy" id="419481"/>
    <lineage>
        <taxon>Bacteria</taxon>
        <taxon>Pseudomonadati</taxon>
        <taxon>Thermodesulfobacteriota</taxon>
        <taxon>Desulfobacteria</taxon>
        <taxon>Desulfobacterales</taxon>
        <taxon>Desulfolunaceae</taxon>
        <taxon>Desulfoluna</taxon>
    </lineage>
</organism>
<keyword evidence="2 4" id="KW-0474">Menaquinone biosynthesis</keyword>
<sequence>MSKIPIGRISYINVSPVYHGIDHGDCPAWLSMVTEPPATLNTMLRDGEVVMSPVSSVAYARNADQWLLLPDLSIACDGKVLSVLFVSDTPMEELDGQRVIVTEESATSVELLRILLREKGVRPEIQPGRVHTPSDLPEGVKGALVIGDSALLTDWQGQFPYVYDLGLEWKKMTGLPFVFAVWAIRKDFCAMAPAVVDRLVELFHRSRARGLSDMPGIVADTQAKTGLSDEVLTRYFNHLVVSLGEAEIKGLSLYFEQLYRYGLLPKKVVPAFASSFDILPSREFPHSIPHPRAFAV</sequence>
<protein>
    <recommendedName>
        <fullName evidence="4">Chorismate dehydratase</fullName>
        <ecNumber evidence="4">4.2.1.151</ecNumber>
    </recommendedName>
    <alternativeName>
        <fullName evidence="4">Menaquinone biosynthetic enzyme MqnA</fullName>
    </alternativeName>
</protein>
<dbReference type="GO" id="GO:0016836">
    <property type="term" value="F:hydro-lyase activity"/>
    <property type="evidence" value="ECO:0007669"/>
    <property type="project" value="UniProtKB-UniRule"/>
</dbReference>
<evidence type="ECO:0000256" key="3">
    <source>
        <dbReference type="ARBA" id="ARBA00023239"/>
    </source>
</evidence>
<dbReference type="RefSeq" id="WP_139164027.1">
    <property type="nucleotide sequence ID" value="NZ_FMUX01000015.1"/>
</dbReference>
<comment type="similarity">
    <text evidence="4">Belongs to the MqnA/MqnD family. MqnA subfamily.</text>
</comment>
<dbReference type="AlphaFoldDB" id="A0A1G5HR31"/>
<proteinExistence type="inferred from homology"/>
<comment type="catalytic activity">
    <reaction evidence="4">
        <text>chorismate = 3-[(1-carboxyvinyl)-oxy]benzoate + H2O</text>
        <dbReference type="Rhea" id="RHEA:40051"/>
        <dbReference type="ChEBI" id="CHEBI:15377"/>
        <dbReference type="ChEBI" id="CHEBI:29748"/>
        <dbReference type="ChEBI" id="CHEBI:76981"/>
        <dbReference type="EC" id="4.2.1.151"/>
    </reaction>
</comment>
<evidence type="ECO:0000313" key="5">
    <source>
        <dbReference type="EMBL" id="SCY66332.1"/>
    </source>
</evidence>
<dbReference type="PANTHER" id="PTHR37690">
    <property type="entry name" value="CHORISMATE DEHYDRATASE"/>
    <property type="match status" value="1"/>
</dbReference>
<accession>A0A1G5HR31</accession>
<evidence type="ECO:0000256" key="1">
    <source>
        <dbReference type="ARBA" id="ARBA00004863"/>
    </source>
</evidence>
<dbReference type="STRING" id="419481.SAMN05216233_11589"/>
<gene>
    <name evidence="4" type="primary">mqnA</name>
    <name evidence="5" type="ORF">SAMN05216233_11589</name>
</gene>
<evidence type="ECO:0000256" key="4">
    <source>
        <dbReference type="HAMAP-Rule" id="MF_00995"/>
    </source>
</evidence>
<dbReference type="InterPro" id="IPR030868">
    <property type="entry name" value="MqnA"/>
</dbReference>
<dbReference type="EC" id="4.2.1.151" evidence="4"/>
<comment type="pathway">
    <text evidence="1 4">Quinol/quinone metabolism; menaquinone biosynthesis.</text>
</comment>
<dbReference type="Proteomes" id="UP000198870">
    <property type="component" value="Unassembled WGS sequence"/>
</dbReference>